<dbReference type="EMBL" id="CP025781">
    <property type="protein sequence ID" value="QBC45329.1"/>
    <property type="molecule type" value="Genomic_DNA"/>
</dbReference>
<dbReference type="Gene3D" id="3.30.720.120">
    <property type="match status" value="1"/>
</dbReference>
<keyword evidence="3" id="KW-1185">Reference proteome</keyword>
<organism evidence="2 3">
    <name type="scientific">Iodobacter fluviatilis</name>
    <dbReference type="NCBI Taxonomy" id="537"/>
    <lineage>
        <taxon>Bacteria</taxon>
        <taxon>Pseudomonadati</taxon>
        <taxon>Pseudomonadota</taxon>
        <taxon>Betaproteobacteria</taxon>
        <taxon>Neisseriales</taxon>
        <taxon>Chitinibacteraceae</taxon>
        <taxon>Iodobacter</taxon>
    </lineage>
</organism>
<name>A0A7G3GDZ6_9NEIS</name>
<reference evidence="2 3" key="1">
    <citation type="submission" date="2018-01" db="EMBL/GenBank/DDBJ databases">
        <title>Genome sequence of Iodobacter sp. strain PCH194 isolated from Indian Trans-Himalaya.</title>
        <authorList>
            <person name="Kumar V."/>
            <person name="Thakur V."/>
            <person name="Kumar S."/>
            <person name="Singh D."/>
        </authorList>
    </citation>
    <scope>NUCLEOTIDE SEQUENCE [LARGE SCALE GENOMIC DNA]</scope>
    <source>
        <strain evidence="2 3">PCH194</strain>
    </source>
</reference>
<dbReference type="Proteomes" id="UP000515917">
    <property type="component" value="Chromosome"/>
</dbReference>
<dbReference type="InterPro" id="IPR037523">
    <property type="entry name" value="VOC_core"/>
</dbReference>
<dbReference type="InterPro" id="IPR029068">
    <property type="entry name" value="Glyas_Bleomycin-R_OHBP_Dase"/>
</dbReference>
<sequence>MFNPDFILLYVDSPAASATFYQRILGHAPIELSATFALFKLASGLKLGLWSKHTVEPATGTTGGGGELAFMLQGREAVQAQYEVWSKLGLVIAQEPTAMDFGYTFVALDPDSHRLRIYTLE</sequence>
<dbReference type="InterPro" id="IPR004360">
    <property type="entry name" value="Glyas_Fos-R_dOase_dom"/>
</dbReference>
<feature type="domain" description="VOC" evidence="1">
    <location>
        <begin position="3"/>
        <end position="120"/>
    </location>
</feature>
<dbReference type="SUPFAM" id="SSF54593">
    <property type="entry name" value="Glyoxalase/Bleomycin resistance protein/Dihydroxybiphenyl dioxygenase"/>
    <property type="match status" value="1"/>
</dbReference>
<proteinExistence type="predicted"/>
<gene>
    <name evidence="2" type="ORF">C1H71_18500</name>
</gene>
<dbReference type="AlphaFoldDB" id="A0A7G3GDZ6"/>
<protein>
    <recommendedName>
        <fullName evidence="1">VOC domain-containing protein</fullName>
    </recommendedName>
</protein>
<evidence type="ECO:0000313" key="2">
    <source>
        <dbReference type="EMBL" id="QBC45329.1"/>
    </source>
</evidence>
<dbReference type="PROSITE" id="PS51819">
    <property type="entry name" value="VOC"/>
    <property type="match status" value="1"/>
</dbReference>
<dbReference type="RefSeq" id="WP_130107834.1">
    <property type="nucleotide sequence ID" value="NZ_CP025781.1"/>
</dbReference>
<evidence type="ECO:0000259" key="1">
    <source>
        <dbReference type="PROSITE" id="PS51819"/>
    </source>
</evidence>
<accession>A0A7G3GDZ6</accession>
<dbReference type="KEGG" id="ifl:C1H71_18500"/>
<dbReference type="PIRSF" id="PIRSF039020">
    <property type="entry name" value="EhpR"/>
    <property type="match status" value="1"/>
</dbReference>
<dbReference type="Pfam" id="PF00903">
    <property type="entry name" value="Glyoxalase"/>
    <property type="match status" value="1"/>
</dbReference>
<dbReference type="InterPro" id="IPR026275">
    <property type="entry name" value="Glyoxalase/dOase/EhpR"/>
</dbReference>
<dbReference type="Gene3D" id="3.30.720.110">
    <property type="match status" value="1"/>
</dbReference>
<evidence type="ECO:0000313" key="3">
    <source>
        <dbReference type="Proteomes" id="UP000515917"/>
    </source>
</evidence>